<organism evidence="6 7">
    <name type="scientific">Saccharicrinis carchari</name>
    <dbReference type="NCBI Taxonomy" id="1168039"/>
    <lineage>
        <taxon>Bacteria</taxon>
        <taxon>Pseudomonadati</taxon>
        <taxon>Bacteroidota</taxon>
        <taxon>Bacteroidia</taxon>
        <taxon>Marinilabiliales</taxon>
        <taxon>Marinilabiliaceae</taxon>
        <taxon>Saccharicrinis</taxon>
    </lineage>
</organism>
<keyword evidence="2" id="KW-0548">Nucleotidyltransferase</keyword>
<keyword evidence="3" id="KW-0235">DNA replication</keyword>
<keyword evidence="1" id="KW-0808">Transferase</keyword>
<dbReference type="OrthoDB" id="1172326at2"/>
<evidence type="ECO:0000256" key="3">
    <source>
        <dbReference type="ARBA" id="ARBA00022705"/>
    </source>
</evidence>
<dbReference type="SUPFAM" id="SSF52540">
    <property type="entry name" value="P-loop containing nucleoside triphosphate hydrolases"/>
    <property type="match status" value="1"/>
</dbReference>
<reference evidence="6 7" key="1">
    <citation type="submission" date="2017-05" db="EMBL/GenBank/DDBJ databases">
        <authorList>
            <person name="Varghese N."/>
            <person name="Submissions S."/>
        </authorList>
    </citation>
    <scope>NUCLEOTIDE SEQUENCE [LARGE SCALE GENOMIC DNA]</scope>
    <source>
        <strain evidence="6 7">DSM 27040</strain>
    </source>
</reference>
<evidence type="ECO:0000259" key="5">
    <source>
        <dbReference type="Pfam" id="PF06144"/>
    </source>
</evidence>
<dbReference type="Gene3D" id="1.20.272.10">
    <property type="match status" value="1"/>
</dbReference>
<dbReference type="InterPro" id="IPR005790">
    <property type="entry name" value="DNA_polIII_delta"/>
</dbReference>
<evidence type="ECO:0000313" key="7">
    <source>
        <dbReference type="Proteomes" id="UP000319040"/>
    </source>
</evidence>
<sequence length="334" mass="38413">MTEFKQIMTDLKNRRFKPIYFLMGEETYYIDAITNYIVDNVLTEEEKGFNQTVYYGKDVDAATVVMASRRYPMMSKYQVVVVKEAQDIENIDELQHYASAPLNSTILVVNYKYKTLDRRKKLGSILKKNNAIFEFKKLYDNQVGAWLTQYLKDQGLTIDVKAGALMTDYLGTNLSKMVKEIDKLKVAVGPGLKHITPDHIEKNIGMSKDYNSFELQKALITKDVLKANRIIKVFGKDPKSHPIQAVISVLFNYFSKLMVYYYLPDKAKGNVARELGIREFFVQDYSMGARNYPARKVVSIISVLREYDMKSKGFGNVSANNGELLKEMVFKILH</sequence>
<dbReference type="Gene3D" id="3.40.50.300">
    <property type="entry name" value="P-loop containing nucleotide triphosphate hydrolases"/>
    <property type="match status" value="1"/>
</dbReference>
<proteinExistence type="predicted"/>
<dbReference type="InterPro" id="IPR027417">
    <property type="entry name" value="P-loop_NTPase"/>
</dbReference>
<name>A0A521CK10_SACCC</name>
<dbReference type="Gene3D" id="1.10.8.60">
    <property type="match status" value="1"/>
</dbReference>
<evidence type="ECO:0000256" key="4">
    <source>
        <dbReference type="ARBA" id="ARBA00022932"/>
    </source>
</evidence>
<dbReference type="GO" id="GO:0009360">
    <property type="term" value="C:DNA polymerase III complex"/>
    <property type="evidence" value="ECO:0007669"/>
    <property type="project" value="InterPro"/>
</dbReference>
<evidence type="ECO:0000313" key="6">
    <source>
        <dbReference type="EMBL" id="SMO59742.1"/>
    </source>
</evidence>
<keyword evidence="7" id="KW-1185">Reference proteome</keyword>
<evidence type="ECO:0000256" key="2">
    <source>
        <dbReference type="ARBA" id="ARBA00022695"/>
    </source>
</evidence>
<gene>
    <name evidence="6" type="ORF">SAMN06265379_103209</name>
</gene>
<keyword evidence="4" id="KW-0239">DNA-directed DNA polymerase</keyword>
<feature type="domain" description="DNA polymerase III delta N-terminal" evidence="5">
    <location>
        <begin position="20"/>
        <end position="135"/>
    </location>
</feature>
<dbReference type="GO" id="GO:0006261">
    <property type="term" value="P:DNA-templated DNA replication"/>
    <property type="evidence" value="ECO:0007669"/>
    <property type="project" value="TreeGrafter"/>
</dbReference>
<dbReference type="PANTHER" id="PTHR34388:SF1">
    <property type="entry name" value="DNA POLYMERASE III SUBUNIT DELTA"/>
    <property type="match status" value="1"/>
</dbReference>
<dbReference type="RefSeq" id="WP_142532919.1">
    <property type="nucleotide sequence ID" value="NZ_FXTB01000003.1"/>
</dbReference>
<dbReference type="PANTHER" id="PTHR34388">
    <property type="entry name" value="DNA POLYMERASE III SUBUNIT DELTA"/>
    <property type="match status" value="1"/>
</dbReference>
<dbReference type="GO" id="GO:0003887">
    <property type="term" value="F:DNA-directed DNA polymerase activity"/>
    <property type="evidence" value="ECO:0007669"/>
    <property type="project" value="UniProtKB-KW"/>
</dbReference>
<evidence type="ECO:0000256" key="1">
    <source>
        <dbReference type="ARBA" id="ARBA00022679"/>
    </source>
</evidence>
<dbReference type="EMBL" id="FXTB01000003">
    <property type="protein sequence ID" value="SMO59742.1"/>
    <property type="molecule type" value="Genomic_DNA"/>
</dbReference>
<protein>
    <submittedName>
        <fullName evidence="6">DNA polymerase III, delta subunit</fullName>
    </submittedName>
</protein>
<dbReference type="GO" id="GO:0003677">
    <property type="term" value="F:DNA binding"/>
    <property type="evidence" value="ECO:0007669"/>
    <property type="project" value="InterPro"/>
</dbReference>
<dbReference type="AlphaFoldDB" id="A0A521CK10"/>
<dbReference type="Proteomes" id="UP000319040">
    <property type="component" value="Unassembled WGS sequence"/>
</dbReference>
<dbReference type="Pfam" id="PF06144">
    <property type="entry name" value="DNA_pol3_delta"/>
    <property type="match status" value="1"/>
</dbReference>
<accession>A0A521CK10</accession>
<dbReference type="NCBIfam" id="TIGR01128">
    <property type="entry name" value="holA"/>
    <property type="match status" value="1"/>
</dbReference>
<dbReference type="InterPro" id="IPR010372">
    <property type="entry name" value="DNA_pol3_delta_N"/>
</dbReference>